<dbReference type="PROSITE" id="PS50075">
    <property type="entry name" value="CARRIER"/>
    <property type="match status" value="1"/>
</dbReference>
<dbReference type="Gene3D" id="3.30.300.30">
    <property type="match status" value="1"/>
</dbReference>
<accession>A0ABU7PML7</accession>
<dbReference type="PANTHER" id="PTHR45527">
    <property type="entry name" value="NONRIBOSOMAL PEPTIDE SYNTHETASE"/>
    <property type="match status" value="1"/>
</dbReference>
<proteinExistence type="predicted"/>
<dbReference type="InterPro" id="IPR045851">
    <property type="entry name" value="AMP-bd_C_sf"/>
</dbReference>
<keyword evidence="3" id="KW-1185">Reference proteome</keyword>
<dbReference type="InterPro" id="IPR009081">
    <property type="entry name" value="PP-bd_ACP"/>
</dbReference>
<dbReference type="EMBL" id="JAZEWV010000103">
    <property type="protein sequence ID" value="MEE4547045.1"/>
    <property type="molecule type" value="Genomic_DNA"/>
</dbReference>
<comment type="caution">
    <text evidence="2">The sequence shown here is derived from an EMBL/GenBank/DDBJ whole genome shotgun (WGS) entry which is preliminary data.</text>
</comment>
<dbReference type="Gene3D" id="3.40.50.1820">
    <property type="entry name" value="alpha/beta hydrolase"/>
    <property type="match status" value="1"/>
</dbReference>
<evidence type="ECO:0000313" key="2">
    <source>
        <dbReference type="EMBL" id="MEE4547045.1"/>
    </source>
</evidence>
<name>A0ABU7PML7_9ACTN</name>
<feature type="non-terminal residue" evidence="2">
    <location>
        <position position="93"/>
    </location>
</feature>
<dbReference type="InterPro" id="IPR029058">
    <property type="entry name" value="AB_hydrolase_fold"/>
</dbReference>
<sequence>AEVLPEYMVPAAVVVVGGLPLTVNGKVDRAALPAPDFGAGAVSRGPSTPVEEALCAVFAEVLGLARVGVEDSFFDLGGDSIMAIQLVSRTRTA</sequence>
<dbReference type="Pfam" id="PF00550">
    <property type="entry name" value="PP-binding"/>
    <property type="match status" value="1"/>
</dbReference>
<evidence type="ECO:0000313" key="3">
    <source>
        <dbReference type="Proteomes" id="UP001344658"/>
    </source>
</evidence>
<feature type="non-terminal residue" evidence="2">
    <location>
        <position position="1"/>
    </location>
</feature>
<protein>
    <submittedName>
        <fullName evidence="2">Phosphopantetheine-binding protein</fullName>
    </submittedName>
</protein>
<dbReference type="RefSeq" id="WP_330801045.1">
    <property type="nucleotide sequence ID" value="NZ_JAZEWV010000103.1"/>
</dbReference>
<organism evidence="2 3">
    <name type="scientific">Actinacidiphila polyblastidii</name>
    <dbReference type="NCBI Taxonomy" id="3110430"/>
    <lineage>
        <taxon>Bacteria</taxon>
        <taxon>Bacillati</taxon>
        <taxon>Actinomycetota</taxon>
        <taxon>Actinomycetes</taxon>
        <taxon>Kitasatosporales</taxon>
        <taxon>Streptomycetaceae</taxon>
        <taxon>Actinacidiphila</taxon>
    </lineage>
</organism>
<dbReference type="PANTHER" id="PTHR45527:SF1">
    <property type="entry name" value="FATTY ACID SYNTHASE"/>
    <property type="match status" value="1"/>
</dbReference>
<gene>
    <name evidence="2" type="ORF">V2S66_34420</name>
</gene>
<dbReference type="Proteomes" id="UP001344658">
    <property type="component" value="Unassembled WGS sequence"/>
</dbReference>
<dbReference type="SUPFAM" id="SSF56801">
    <property type="entry name" value="Acetyl-CoA synthetase-like"/>
    <property type="match status" value="1"/>
</dbReference>
<reference evidence="2 3" key="1">
    <citation type="submission" date="2023-12" db="EMBL/GenBank/DDBJ databases">
        <title>Streptomyces sp. V4-01.</title>
        <authorList>
            <person name="Somphong A."/>
            <person name="Phongsopitanun W."/>
        </authorList>
    </citation>
    <scope>NUCLEOTIDE SEQUENCE [LARGE SCALE GENOMIC DNA]</scope>
    <source>
        <strain evidence="2 3">V4-01</strain>
    </source>
</reference>
<feature type="domain" description="Carrier" evidence="1">
    <location>
        <begin position="45"/>
        <end position="93"/>
    </location>
</feature>
<evidence type="ECO:0000259" key="1">
    <source>
        <dbReference type="PROSITE" id="PS50075"/>
    </source>
</evidence>